<accession>A0ABU2LF83</accession>
<dbReference type="InterPro" id="IPR035965">
    <property type="entry name" value="PAS-like_dom_sf"/>
</dbReference>
<feature type="region of interest" description="Disordered" evidence="2">
    <location>
        <begin position="633"/>
        <end position="653"/>
    </location>
</feature>
<evidence type="ECO:0000256" key="2">
    <source>
        <dbReference type="SAM" id="MobiDB-lite"/>
    </source>
</evidence>
<dbReference type="Pfam" id="PF08448">
    <property type="entry name" value="PAS_4"/>
    <property type="match status" value="1"/>
</dbReference>
<dbReference type="InterPro" id="IPR036890">
    <property type="entry name" value="HATPase_C_sf"/>
</dbReference>
<dbReference type="Gene3D" id="3.30.565.10">
    <property type="entry name" value="Histidine kinase-like ATPase, C-terminal domain"/>
    <property type="match status" value="1"/>
</dbReference>
<evidence type="ECO:0000256" key="1">
    <source>
        <dbReference type="ARBA" id="ARBA00022801"/>
    </source>
</evidence>
<dbReference type="Gene3D" id="3.60.40.10">
    <property type="entry name" value="PPM-type phosphatase domain"/>
    <property type="match status" value="1"/>
</dbReference>
<dbReference type="InterPro" id="IPR036457">
    <property type="entry name" value="PPM-type-like_dom_sf"/>
</dbReference>
<dbReference type="SUPFAM" id="SSF55874">
    <property type="entry name" value="ATPase domain of HSP90 chaperone/DNA topoisomerase II/histidine kinase"/>
    <property type="match status" value="1"/>
</dbReference>
<dbReference type="PANTHER" id="PTHR43156">
    <property type="entry name" value="STAGE II SPORULATION PROTEIN E-RELATED"/>
    <property type="match status" value="1"/>
</dbReference>
<organism evidence="5 6">
    <name type="scientific">Streptomyces boetiae</name>
    <dbReference type="NCBI Taxonomy" id="3075541"/>
    <lineage>
        <taxon>Bacteria</taxon>
        <taxon>Bacillati</taxon>
        <taxon>Actinomycetota</taxon>
        <taxon>Actinomycetes</taxon>
        <taxon>Kitasatosporales</taxon>
        <taxon>Streptomycetaceae</taxon>
        <taxon>Streptomyces</taxon>
    </lineage>
</organism>
<dbReference type="InterPro" id="IPR003018">
    <property type="entry name" value="GAF"/>
</dbReference>
<dbReference type="InterPro" id="IPR003594">
    <property type="entry name" value="HATPase_dom"/>
</dbReference>
<evidence type="ECO:0000313" key="6">
    <source>
        <dbReference type="Proteomes" id="UP001183388"/>
    </source>
</evidence>
<dbReference type="SUPFAM" id="SSF55781">
    <property type="entry name" value="GAF domain-like"/>
    <property type="match status" value="1"/>
</dbReference>
<feature type="compositionally biased region" description="Basic and acidic residues" evidence="2">
    <location>
        <begin position="337"/>
        <end position="363"/>
    </location>
</feature>
<dbReference type="InterPro" id="IPR029016">
    <property type="entry name" value="GAF-like_dom_sf"/>
</dbReference>
<dbReference type="Pfam" id="PF13581">
    <property type="entry name" value="HATPase_c_2"/>
    <property type="match status" value="1"/>
</dbReference>
<dbReference type="Gene3D" id="3.30.450.40">
    <property type="match status" value="1"/>
</dbReference>
<dbReference type="SUPFAM" id="SSF55785">
    <property type="entry name" value="PYP-like sensor domain (PAS domain)"/>
    <property type="match status" value="2"/>
</dbReference>
<feature type="domain" description="PPM-type phosphatase" evidence="4">
    <location>
        <begin position="455"/>
        <end position="703"/>
    </location>
</feature>
<reference evidence="6" key="1">
    <citation type="submission" date="2023-07" db="EMBL/GenBank/DDBJ databases">
        <title>30 novel species of actinomycetes from the DSMZ collection.</title>
        <authorList>
            <person name="Nouioui I."/>
        </authorList>
    </citation>
    <scope>NUCLEOTIDE SEQUENCE [LARGE SCALE GENOMIC DNA]</scope>
    <source>
        <strain evidence="6">DSM 44917</strain>
    </source>
</reference>
<name>A0ABU2LF83_9ACTN</name>
<feature type="region of interest" description="Disordered" evidence="2">
    <location>
        <begin position="337"/>
        <end position="380"/>
    </location>
</feature>
<dbReference type="InterPro" id="IPR000014">
    <property type="entry name" value="PAS"/>
</dbReference>
<dbReference type="SMART" id="SM00065">
    <property type="entry name" value="GAF"/>
    <property type="match status" value="1"/>
</dbReference>
<keyword evidence="6" id="KW-1185">Reference proteome</keyword>
<dbReference type="CDD" id="cd16936">
    <property type="entry name" value="HATPase_RsbW-like"/>
    <property type="match status" value="1"/>
</dbReference>
<dbReference type="InterPro" id="IPR052016">
    <property type="entry name" value="Bact_Sigma-Reg"/>
</dbReference>
<dbReference type="SMART" id="SM00331">
    <property type="entry name" value="PP2C_SIG"/>
    <property type="match status" value="1"/>
</dbReference>
<dbReference type="InterPro" id="IPR001932">
    <property type="entry name" value="PPM-type_phosphatase-like_dom"/>
</dbReference>
<evidence type="ECO:0000259" key="4">
    <source>
        <dbReference type="SMART" id="SM00331"/>
    </source>
</evidence>
<dbReference type="Proteomes" id="UP001183388">
    <property type="component" value="Unassembled WGS sequence"/>
</dbReference>
<dbReference type="Pfam" id="PF07228">
    <property type="entry name" value="SpoIIE"/>
    <property type="match status" value="1"/>
</dbReference>
<dbReference type="RefSeq" id="WP_311633122.1">
    <property type="nucleotide sequence ID" value="NZ_JAVREN010000057.1"/>
</dbReference>
<evidence type="ECO:0000259" key="3">
    <source>
        <dbReference type="SMART" id="SM00065"/>
    </source>
</evidence>
<dbReference type="Gene3D" id="3.30.450.20">
    <property type="entry name" value="PAS domain"/>
    <property type="match status" value="2"/>
</dbReference>
<evidence type="ECO:0000313" key="5">
    <source>
        <dbReference type="EMBL" id="MDT0310151.1"/>
    </source>
</evidence>
<dbReference type="InterPro" id="IPR013656">
    <property type="entry name" value="PAS_4"/>
</dbReference>
<comment type="caution">
    <text evidence="5">The sequence shown here is derived from an EMBL/GenBank/DDBJ whole genome shotgun (WGS) entry which is preliminary data.</text>
</comment>
<feature type="domain" description="GAF" evidence="3">
    <location>
        <begin position="248"/>
        <end position="442"/>
    </location>
</feature>
<dbReference type="PANTHER" id="PTHR43156:SF2">
    <property type="entry name" value="STAGE II SPORULATION PROTEIN E"/>
    <property type="match status" value="1"/>
</dbReference>
<protein>
    <submittedName>
        <fullName evidence="5">SpoIIE family protein phosphatase</fullName>
    </submittedName>
</protein>
<proteinExistence type="predicted"/>
<dbReference type="CDD" id="cd00130">
    <property type="entry name" value="PAS"/>
    <property type="match status" value="1"/>
</dbReference>
<sequence>MNASPHPGGPDDSGPGAAILVLGPDAEILASTAGARSLTGLPPEHLHGQPFPGLLTEPEAWARAAGRARADRPGFAGATLRHPGGATVPVRIEALPLHPDGRPRHAVTLLHASAARRAAEDRALLHALFRQSRVGLAIQDRTLRITRTNVVPAEVVPVPGEPSRLDLPADLADLVIPEDAGEILARLREVMEGGEPLIYWEHSARFAHARTRERVCALTSLRLTDDEERPLGLVSLFTDVTDQHAARRRMALLHTAAQRIGRSLDVVRNAQELAGVLVPGFADLAAVDLSEAVLAGDEPGAVLLGAPVRRVAATVADAGTRWPAGVRRVGETFRVEHAPRVRAAEGRTPAEDDEDVPRTRPVEEGTGGEGDGTEENGLLLPEAPGSRIVFPLRARGQVLGFLSLWRAAAGPAFTRSDAELAEEVGSRAALSVDNARRYTREHRTLETLQRSLLPRPTFDVSAASTAGSYVTAGTAAGVGGSWYDVIPLSSARVAFVIGDVPGHGLSATATMGRLRTAVQTLADLDLTPDELLGRLDDLAIRLADTQPAPGAPRGGAVGATCLYCVYDPISGQCAAAGAGRLPPVVAGPGQDAELVPLKAGPALGVGGSPFETLRFPLAPGSLLLLFGEDLITGDSAPGPPGRGRGDGAGGGEARERRLHLLCERVTAAARAAGPPAEVSRSVLDALLPGRAPANDVALLAARVQALPEGATAGWEFPAEPAAVGQARDRVLAQLKDWQLTANAFSTELIVSELVTNAVRYAGGPIGLRLIRNETLICEVSDPSETQPHLRRARPTDEGGRGLFLVAQLAHRWGSRYTPSGKTIWTEQLLDRG</sequence>
<gene>
    <name evidence="5" type="ORF">RM780_24815</name>
</gene>
<keyword evidence="1" id="KW-0378">Hydrolase</keyword>
<dbReference type="EMBL" id="JAVREN010000057">
    <property type="protein sequence ID" value="MDT0310151.1"/>
    <property type="molecule type" value="Genomic_DNA"/>
</dbReference>